<organism evidence="1">
    <name type="scientific">marine metagenome</name>
    <dbReference type="NCBI Taxonomy" id="408172"/>
    <lineage>
        <taxon>unclassified sequences</taxon>
        <taxon>metagenomes</taxon>
        <taxon>ecological metagenomes</taxon>
    </lineage>
</organism>
<sequence>MIYYDHESLWAKAISDVAETHLVGYQYLT</sequence>
<gene>
    <name evidence="1" type="ORF">METZ01_LOCUS162113</name>
</gene>
<protein>
    <submittedName>
        <fullName evidence="1">Uncharacterized protein</fullName>
    </submittedName>
</protein>
<evidence type="ECO:0000313" key="1">
    <source>
        <dbReference type="EMBL" id="SVB09259.1"/>
    </source>
</evidence>
<dbReference type="AlphaFoldDB" id="A0A382B6E3"/>
<accession>A0A382B6E3</accession>
<reference evidence="1" key="1">
    <citation type="submission" date="2018-05" db="EMBL/GenBank/DDBJ databases">
        <authorList>
            <person name="Lanie J.A."/>
            <person name="Ng W.-L."/>
            <person name="Kazmierczak K.M."/>
            <person name="Andrzejewski T.M."/>
            <person name="Davidsen T.M."/>
            <person name="Wayne K.J."/>
            <person name="Tettelin H."/>
            <person name="Glass J.I."/>
            <person name="Rusch D."/>
            <person name="Podicherti R."/>
            <person name="Tsui H.-C.T."/>
            <person name="Winkler M.E."/>
        </authorList>
    </citation>
    <scope>NUCLEOTIDE SEQUENCE</scope>
</reference>
<dbReference type="EMBL" id="UINC01028380">
    <property type="protein sequence ID" value="SVB09259.1"/>
    <property type="molecule type" value="Genomic_DNA"/>
</dbReference>
<proteinExistence type="predicted"/>
<name>A0A382B6E3_9ZZZZ</name>